<evidence type="ECO:0000313" key="2">
    <source>
        <dbReference type="EMBL" id="CAJ2508998.1"/>
    </source>
</evidence>
<evidence type="ECO:0000256" key="1">
    <source>
        <dbReference type="SAM" id="MobiDB-lite"/>
    </source>
</evidence>
<protein>
    <submittedName>
        <fullName evidence="2">Uu.00g140240.m01.CDS01</fullName>
    </submittedName>
</protein>
<proteinExistence type="predicted"/>
<evidence type="ECO:0000313" key="3">
    <source>
        <dbReference type="Proteomes" id="UP001295740"/>
    </source>
</evidence>
<gene>
    <name evidence="2" type="ORF">KHLLAP_LOCUS9466</name>
</gene>
<organism evidence="2 3">
    <name type="scientific">Anthostomella pinea</name>
    <dbReference type="NCBI Taxonomy" id="933095"/>
    <lineage>
        <taxon>Eukaryota</taxon>
        <taxon>Fungi</taxon>
        <taxon>Dikarya</taxon>
        <taxon>Ascomycota</taxon>
        <taxon>Pezizomycotina</taxon>
        <taxon>Sordariomycetes</taxon>
        <taxon>Xylariomycetidae</taxon>
        <taxon>Xylariales</taxon>
        <taxon>Xylariaceae</taxon>
        <taxon>Anthostomella</taxon>
    </lineage>
</organism>
<feature type="compositionally biased region" description="Basic and acidic residues" evidence="1">
    <location>
        <begin position="1"/>
        <end position="10"/>
    </location>
</feature>
<accession>A0AAI8VQZ1</accession>
<dbReference type="EMBL" id="CAUWAG010000012">
    <property type="protein sequence ID" value="CAJ2508998.1"/>
    <property type="molecule type" value="Genomic_DNA"/>
</dbReference>
<keyword evidence="3" id="KW-1185">Reference proteome</keyword>
<sequence>MTESKTDTKSRPTPASLPKLTIKPYHGPEPEHIPSSKALGFIQCCAQYRRAPVTMLPKLPSPLDSSPSLQNEPFHPDPYHVNPPTPATLCFTHNDWVEIEQRKAIIGEKRAEHAFWLEEMRRDPSDQEVLAKVQLLSRDREENNAEISRIYDRKRIRRRFRADFNGVYPGW</sequence>
<dbReference type="Proteomes" id="UP001295740">
    <property type="component" value="Unassembled WGS sequence"/>
</dbReference>
<name>A0AAI8VQZ1_9PEZI</name>
<dbReference type="AlphaFoldDB" id="A0AAI8VQZ1"/>
<comment type="caution">
    <text evidence="2">The sequence shown here is derived from an EMBL/GenBank/DDBJ whole genome shotgun (WGS) entry which is preliminary data.</text>
</comment>
<feature type="region of interest" description="Disordered" evidence="1">
    <location>
        <begin position="1"/>
        <end position="28"/>
    </location>
</feature>
<reference evidence="2" key="1">
    <citation type="submission" date="2023-10" db="EMBL/GenBank/DDBJ databases">
        <authorList>
            <person name="Hackl T."/>
        </authorList>
    </citation>
    <scope>NUCLEOTIDE SEQUENCE</scope>
</reference>